<feature type="coiled-coil region" evidence="2">
    <location>
        <begin position="350"/>
        <end position="377"/>
    </location>
</feature>
<dbReference type="PROSITE" id="PS50157">
    <property type="entry name" value="ZINC_FINGER_C2H2_2"/>
    <property type="match status" value="1"/>
</dbReference>
<evidence type="ECO:0000256" key="3">
    <source>
        <dbReference type="SAM" id="MobiDB-lite"/>
    </source>
</evidence>
<proteinExistence type="predicted"/>
<keyword evidence="2" id="KW-0175">Coiled coil</keyword>
<dbReference type="PANTHER" id="PTHR36055">
    <property type="entry name" value="C2H2-LIKE ZINC FINGER PROTEIN"/>
    <property type="match status" value="1"/>
</dbReference>
<keyword evidence="1" id="KW-0863">Zinc-finger</keyword>
<comment type="caution">
    <text evidence="5">The sequence shown here is derived from an EMBL/GenBank/DDBJ whole genome shotgun (WGS) entry which is preliminary data.</text>
</comment>
<feature type="region of interest" description="Disordered" evidence="3">
    <location>
        <begin position="481"/>
        <end position="515"/>
    </location>
</feature>
<dbReference type="EMBL" id="JAAWWB010000024">
    <property type="protein sequence ID" value="KAG6753533.1"/>
    <property type="molecule type" value="Genomic_DNA"/>
</dbReference>
<dbReference type="Proteomes" id="UP000886885">
    <property type="component" value="Chromosome 12D"/>
</dbReference>
<organism evidence="5 6">
    <name type="scientific">Populus tomentosa</name>
    <name type="common">Chinese white poplar</name>
    <dbReference type="NCBI Taxonomy" id="118781"/>
    <lineage>
        <taxon>Eukaryota</taxon>
        <taxon>Viridiplantae</taxon>
        <taxon>Streptophyta</taxon>
        <taxon>Embryophyta</taxon>
        <taxon>Tracheophyta</taxon>
        <taxon>Spermatophyta</taxon>
        <taxon>Magnoliopsida</taxon>
        <taxon>eudicotyledons</taxon>
        <taxon>Gunneridae</taxon>
        <taxon>Pentapetalae</taxon>
        <taxon>rosids</taxon>
        <taxon>fabids</taxon>
        <taxon>Malpighiales</taxon>
        <taxon>Salicaceae</taxon>
        <taxon>Saliceae</taxon>
        <taxon>Populus</taxon>
    </lineage>
</organism>
<keyword evidence="1" id="KW-0479">Metal-binding</keyword>
<feature type="domain" description="C2H2-type" evidence="4">
    <location>
        <begin position="76"/>
        <end position="103"/>
    </location>
</feature>
<dbReference type="OrthoDB" id="191139at2759"/>
<accession>A0A8X7YHU0</accession>
<dbReference type="PROSITE" id="PS00028">
    <property type="entry name" value="ZINC_FINGER_C2H2_1"/>
    <property type="match status" value="1"/>
</dbReference>
<name>A0A8X7YHU0_POPTO</name>
<dbReference type="PANTHER" id="PTHR36055:SF1">
    <property type="entry name" value="C2H2-LIKE ZINC FINGER PROTEIN"/>
    <property type="match status" value="1"/>
</dbReference>
<dbReference type="InterPro" id="IPR013087">
    <property type="entry name" value="Znf_C2H2_type"/>
</dbReference>
<protein>
    <recommendedName>
        <fullName evidence="4">C2H2-type domain-containing protein</fullName>
    </recommendedName>
</protein>
<evidence type="ECO:0000256" key="1">
    <source>
        <dbReference type="PROSITE-ProRule" id="PRU00042"/>
    </source>
</evidence>
<gene>
    <name evidence="5" type="ORF">POTOM_043603</name>
</gene>
<dbReference type="AlphaFoldDB" id="A0A8X7YHU0"/>
<evidence type="ECO:0000313" key="5">
    <source>
        <dbReference type="EMBL" id="KAG6753533.1"/>
    </source>
</evidence>
<evidence type="ECO:0000256" key="2">
    <source>
        <dbReference type="SAM" id="Coils"/>
    </source>
</evidence>
<dbReference type="GO" id="GO:0008270">
    <property type="term" value="F:zinc ion binding"/>
    <property type="evidence" value="ECO:0007669"/>
    <property type="project" value="UniProtKB-KW"/>
</dbReference>
<evidence type="ECO:0000313" key="6">
    <source>
        <dbReference type="Proteomes" id="UP000886885"/>
    </source>
</evidence>
<reference evidence="5" key="1">
    <citation type="journal article" date="2020" name="bioRxiv">
        <title>Hybrid origin of Populus tomentosa Carr. identified through genome sequencing and phylogenomic analysis.</title>
        <authorList>
            <person name="An X."/>
            <person name="Gao K."/>
            <person name="Chen Z."/>
            <person name="Li J."/>
            <person name="Yang X."/>
            <person name="Yang X."/>
            <person name="Zhou J."/>
            <person name="Guo T."/>
            <person name="Zhao T."/>
            <person name="Huang S."/>
            <person name="Miao D."/>
            <person name="Khan W.U."/>
            <person name="Rao P."/>
            <person name="Ye M."/>
            <person name="Lei B."/>
            <person name="Liao W."/>
            <person name="Wang J."/>
            <person name="Ji L."/>
            <person name="Li Y."/>
            <person name="Guo B."/>
            <person name="Mustafa N.S."/>
            <person name="Li S."/>
            <person name="Yun Q."/>
            <person name="Keller S.R."/>
            <person name="Mao J."/>
            <person name="Zhang R."/>
            <person name="Strauss S.H."/>
        </authorList>
    </citation>
    <scope>NUCLEOTIDE SEQUENCE</scope>
    <source>
        <strain evidence="5">GM15</strain>
        <tissue evidence="5">Leaf</tissue>
    </source>
</reference>
<evidence type="ECO:0000259" key="4">
    <source>
        <dbReference type="PROSITE" id="PS50157"/>
    </source>
</evidence>
<keyword evidence="6" id="KW-1185">Reference proteome</keyword>
<keyword evidence="1" id="KW-0862">Zinc</keyword>
<sequence>MPVVKPVSSIIDVMRPGEGNDSSLDTFIRDAIGKQPLLSFSRPNDNPVQWIQLLHALDQPDYPGWPLLTPLKAQMQKCSKCSREFCSSINYRRHLRVHHRLKRLDKVSFISLHRHACSFISPAALTFFGRFGTCKSGVHHGQMFSSVNVDFAFRIDSAKNRDLLGAFWDKLSEDEAKDILSFKDVTFEEVPGSSIIRSLMTVIRKPGISSLTQSCWRAGSALLDLVQGRPSRFPLSSGQLFSILDDASENTFLCGTAVLIQKYIFDGGAGKIGFETKNIVACTSFVVEQKLVSFFPFFSFFWDQNVLMYFTLAFVILCIQINAWLADQDAEALRCQKLLVEEEEAAQRRQVELLERKRQKKVRLKEQKEKEQRLDDKECIEDTLEAVPQAEQSCPLAISDSDTLGSEILPDDVPSSLEPLQLPRTDEDFDLENQMGYCGGRSMLQGKSHMHIVVARWHGPLKSQRNHLSYGFHANQNSHAPKPGTIQKHGNQRDFKHGSVMNGNRKWSQKPKPEYNGESLKARVQKEVITVLDHDKKGEVLIGSISVTLGDCSHDEGNNLDEARDDCLVEHEILKKKNVQEKHNRPDSVQCGTNRSTVKLWRPVSRNESKDLMLVENGSRECQHDNIDGKSEDQNFNDSSLRSCAMDNTFGGMENGSLPGGLLPGVLQFTSHEARAFLAERWKEAIAAEHVKLALSPDYQIATNHSSDTSKLNDISSAENQLVNVEAQEPSTSGAGRAKYKTKPDNGVKLKYIPKQRTII</sequence>